<evidence type="ECO:0000256" key="3">
    <source>
        <dbReference type="ARBA" id="ARBA00022692"/>
    </source>
</evidence>
<dbReference type="RefSeq" id="WP_249311706.1">
    <property type="nucleotide sequence ID" value="NZ_JACRSU010000002.1"/>
</dbReference>
<comment type="caution">
    <text evidence="7">The sequence shown here is derived from an EMBL/GenBank/DDBJ whole genome shotgun (WGS) entry which is preliminary data.</text>
</comment>
<evidence type="ECO:0000313" key="8">
    <source>
        <dbReference type="Proteomes" id="UP000611762"/>
    </source>
</evidence>
<feature type="transmembrane region" description="Helical" evidence="6">
    <location>
        <begin position="476"/>
        <end position="498"/>
    </location>
</feature>
<evidence type="ECO:0000256" key="6">
    <source>
        <dbReference type="SAM" id="Phobius"/>
    </source>
</evidence>
<dbReference type="GO" id="GO:0005886">
    <property type="term" value="C:plasma membrane"/>
    <property type="evidence" value="ECO:0007669"/>
    <property type="project" value="TreeGrafter"/>
</dbReference>
<evidence type="ECO:0000256" key="2">
    <source>
        <dbReference type="ARBA" id="ARBA00022448"/>
    </source>
</evidence>
<feature type="transmembrane region" description="Helical" evidence="6">
    <location>
        <begin position="182"/>
        <end position="199"/>
    </location>
</feature>
<dbReference type="PRINTS" id="PR00176">
    <property type="entry name" value="NANEUSMPORT"/>
</dbReference>
<feature type="transmembrane region" description="Helical" evidence="6">
    <location>
        <begin position="264"/>
        <end position="285"/>
    </location>
</feature>
<dbReference type="PANTHER" id="PTHR11616">
    <property type="entry name" value="SODIUM/CHLORIDE DEPENDENT TRANSPORTER"/>
    <property type="match status" value="1"/>
</dbReference>
<organism evidence="7 8">
    <name type="scientific">Congzhengia minquanensis</name>
    <dbReference type="NCBI Taxonomy" id="2763657"/>
    <lineage>
        <taxon>Bacteria</taxon>
        <taxon>Bacillati</taxon>
        <taxon>Bacillota</taxon>
        <taxon>Clostridia</taxon>
        <taxon>Eubacteriales</taxon>
        <taxon>Oscillospiraceae</taxon>
        <taxon>Congzhengia</taxon>
    </lineage>
</organism>
<evidence type="ECO:0000256" key="1">
    <source>
        <dbReference type="ARBA" id="ARBA00004141"/>
    </source>
</evidence>
<dbReference type="InterPro" id="IPR000175">
    <property type="entry name" value="Na/ntran_symport"/>
</dbReference>
<dbReference type="GO" id="GO:0035725">
    <property type="term" value="P:sodium ion transmembrane transport"/>
    <property type="evidence" value="ECO:0007669"/>
    <property type="project" value="TreeGrafter"/>
</dbReference>
<keyword evidence="5 6" id="KW-0472">Membrane</keyword>
<gene>
    <name evidence="7" type="ORF">H8698_06015</name>
</gene>
<feature type="transmembrane region" description="Helical" evidence="6">
    <location>
        <begin position="231"/>
        <end position="252"/>
    </location>
</feature>
<dbReference type="Pfam" id="PF00209">
    <property type="entry name" value="SNF"/>
    <property type="match status" value="1"/>
</dbReference>
<feature type="transmembrane region" description="Helical" evidence="6">
    <location>
        <begin position="84"/>
        <end position="115"/>
    </location>
</feature>
<keyword evidence="8" id="KW-1185">Reference proteome</keyword>
<evidence type="ECO:0000256" key="4">
    <source>
        <dbReference type="ARBA" id="ARBA00022989"/>
    </source>
</evidence>
<feature type="transmembrane region" description="Helical" evidence="6">
    <location>
        <begin position="433"/>
        <end position="456"/>
    </location>
</feature>
<feature type="transmembrane region" description="Helical" evidence="6">
    <location>
        <begin position="42"/>
        <end position="63"/>
    </location>
</feature>
<comment type="subcellular location">
    <subcellularLocation>
        <location evidence="1">Membrane</location>
        <topology evidence="1">Multi-pass membrane protein</topology>
    </subcellularLocation>
</comment>
<accession>A0A926HUF5</accession>
<keyword evidence="4 6" id="KW-1133">Transmembrane helix</keyword>
<dbReference type="EMBL" id="JACRSU010000002">
    <property type="protein sequence ID" value="MBC8540527.1"/>
    <property type="molecule type" value="Genomic_DNA"/>
</dbReference>
<dbReference type="AlphaFoldDB" id="A0A926HUF5"/>
<proteinExistence type="predicted"/>
<name>A0A926HUF5_9FIRM</name>
<keyword evidence="3 6" id="KW-0812">Transmembrane</keyword>
<keyword evidence="2" id="KW-0813">Transport</keyword>
<feature type="transmembrane region" description="Helical" evidence="6">
    <location>
        <begin position="321"/>
        <end position="343"/>
    </location>
</feature>
<reference evidence="7" key="1">
    <citation type="submission" date="2020-08" db="EMBL/GenBank/DDBJ databases">
        <title>Genome public.</title>
        <authorList>
            <person name="Liu C."/>
            <person name="Sun Q."/>
        </authorList>
    </citation>
    <scope>NUCLEOTIDE SEQUENCE</scope>
    <source>
        <strain evidence="7">H8</strain>
    </source>
</reference>
<dbReference type="InterPro" id="IPR037272">
    <property type="entry name" value="SNS_sf"/>
</dbReference>
<dbReference type="PANTHER" id="PTHR11616:SF240">
    <property type="entry name" value="BLOATED TUBULES, ISOFORM B-RELATED"/>
    <property type="match status" value="1"/>
</dbReference>
<evidence type="ECO:0000313" key="7">
    <source>
        <dbReference type="EMBL" id="MBC8540527.1"/>
    </source>
</evidence>
<feature type="transmembrane region" description="Helical" evidence="6">
    <location>
        <begin position="395"/>
        <end position="412"/>
    </location>
</feature>
<dbReference type="SUPFAM" id="SSF161070">
    <property type="entry name" value="SNF-like"/>
    <property type="match status" value="1"/>
</dbReference>
<sequence length="516" mass="56195">MERSSWSSRSTFILAAVGSAVGLGNAWRFPGLVAKHGGGAFLFVYLIAMVCLGIPLLMMEISIGRKMRSGAPGALRGINKKAEWIGWAATSNAFIIACYYAVVFAWVILMVFMSYKFAAFTNLPNMSERLNAAKNLWAQTIQTTGTVTGWSTISIPVIICLLIAWGLIYYCIRNSAHSVGKVIKYIVFMPIIILVIMAIKGLSMDGAMEGIKRLFIPDFNALTSPGIWVDAFGQVFYSMSVMMAIMFAYGSYLSDDSNIAVDGLIIAFSDIAVSLLAGVVMFSTMGGTGMLDNMSASGVSTAFMIYPQTIVSLTNVGWFNALFGVLFYLCLVTLAIDSAFSIVEGVSSAISDKFGFQLKKTTIGVCIAAGIISLVFTTGAGMAYVDIVDNWTNQYNMVIVGVLECIAVGYMFKTSKVLHEVNRNTGKIKMPSWWFNAAIKVIAPLLLTILVCWNLGSLFTSGGIYGAADGYTLASNIWAGWIITILAFLSGAIMRIIVKRNKKFREREENFKGWED</sequence>
<feature type="transmembrane region" description="Helical" evidence="6">
    <location>
        <begin position="153"/>
        <end position="170"/>
    </location>
</feature>
<evidence type="ECO:0000256" key="5">
    <source>
        <dbReference type="ARBA" id="ARBA00023136"/>
    </source>
</evidence>
<dbReference type="PROSITE" id="PS50267">
    <property type="entry name" value="NA_NEUROTRAN_SYMP_3"/>
    <property type="match status" value="1"/>
</dbReference>
<dbReference type="Proteomes" id="UP000611762">
    <property type="component" value="Unassembled WGS sequence"/>
</dbReference>
<protein>
    <submittedName>
        <fullName evidence="7">Sodium-dependent transporter</fullName>
    </submittedName>
</protein>
<feature type="transmembrane region" description="Helical" evidence="6">
    <location>
        <begin position="363"/>
        <end position="383"/>
    </location>
</feature>